<evidence type="ECO:0000313" key="3">
    <source>
        <dbReference type="Proteomes" id="UP000033725"/>
    </source>
</evidence>
<evidence type="ECO:0000313" key="2">
    <source>
        <dbReference type="EMBL" id="KJL22930.1"/>
    </source>
</evidence>
<keyword evidence="1" id="KW-0812">Transmembrane</keyword>
<dbReference type="Proteomes" id="UP000033725">
    <property type="component" value="Unassembled WGS sequence"/>
</dbReference>
<proteinExistence type="predicted"/>
<dbReference type="PATRIC" id="fig|82380.10.peg.1685"/>
<dbReference type="EMBL" id="JYIV01000024">
    <property type="protein sequence ID" value="KJL22930.1"/>
    <property type="molecule type" value="Genomic_DNA"/>
</dbReference>
<feature type="transmembrane region" description="Helical" evidence="1">
    <location>
        <begin position="138"/>
        <end position="159"/>
    </location>
</feature>
<keyword evidence="1" id="KW-0472">Membrane</keyword>
<comment type="caution">
    <text evidence="2">The sequence shown here is derived from an EMBL/GenBank/DDBJ whole genome shotgun (WGS) entry which is preliminary data.</text>
</comment>
<keyword evidence="1" id="KW-1133">Transmembrane helix</keyword>
<sequence length="180" mass="19121">MGNPYSNGQESIVSLSRKRKKELRRLQKEANQLWENQQVLVGHAADVAREAGRQLGSINREQVVPVIQDTYNRRVAPVVDRGVKIGKHVVDDKVVPIVGGVVGSALTAWDVANAKRHGVAVPAPRGAFGKKQKSGPGLGSVIAIVLGAAAAVGVLYAAWQALRADDELWVADDPLAAPDA</sequence>
<gene>
    <name evidence="2" type="ORF">RN51_01675</name>
</gene>
<reference evidence="2 3" key="1">
    <citation type="submission" date="2015-02" db="EMBL/GenBank/DDBJ databases">
        <title>Draft genome sequences of ten Microbacterium spp. with emphasis on heavy metal contaminated environments.</title>
        <authorList>
            <person name="Corretto E."/>
        </authorList>
    </citation>
    <scope>NUCLEOTIDE SEQUENCE [LARGE SCALE GENOMIC DNA]</scope>
    <source>
        <strain evidence="2 3">BEL163</strain>
    </source>
</reference>
<evidence type="ECO:0000256" key="1">
    <source>
        <dbReference type="SAM" id="Phobius"/>
    </source>
</evidence>
<evidence type="ECO:0008006" key="4">
    <source>
        <dbReference type="Google" id="ProtNLM"/>
    </source>
</evidence>
<protein>
    <recommendedName>
        <fullName evidence="4">DNA helicase</fullName>
    </recommendedName>
</protein>
<accession>A0A0F0KS28</accession>
<name>A0A0F0KS28_9MICO</name>
<organism evidence="2 3">
    <name type="scientific">Microbacterium oxydans</name>
    <dbReference type="NCBI Taxonomy" id="82380"/>
    <lineage>
        <taxon>Bacteria</taxon>
        <taxon>Bacillati</taxon>
        <taxon>Actinomycetota</taxon>
        <taxon>Actinomycetes</taxon>
        <taxon>Micrococcales</taxon>
        <taxon>Microbacteriaceae</taxon>
        <taxon>Microbacterium</taxon>
    </lineage>
</organism>
<dbReference type="AlphaFoldDB" id="A0A0F0KS28"/>